<reference evidence="4" key="1">
    <citation type="submission" date="2022-01" db="EMBL/GenBank/DDBJ databases">
        <title>Novel bile acid biosynthetic pathways are enriched in the microbiome of centenarians.</title>
        <authorList>
            <person name="Sato Y."/>
            <person name="Atarashi K."/>
            <person name="Plichta R.D."/>
            <person name="Arai Y."/>
            <person name="Sasajima S."/>
            <person name="Kearney M.S."/>
            <person name="Suda W."/>
            <person name="Takeshita K."/>
            <person name="Sasaki T."/>
            <person name="Okamoto S."/>
            <person name="Skelly N.A."/>
            <person name="Okamura Y."/>
            <person name="Vlamakis H."/>
            <person name="Li Y."/>
            <person name="Tanoue T."/>
            <person name="Takei H."/>
            <person name="Nittono H."/>
            <person name="Narushima S."/>
            <person name="Irie J."/>
            <person name="Itoh H."/>
            <person name="Moriya K."/>
            <person name="Sugiura Y."/>
            <person name="Suematsu M."/>
            <person name="Moritoki N."/>
            <person name="Shibata S."/>
            <person name="Littman R.D."/>
            <person name="Fischbach A.M."/>
            <person name="Uwamino Y."/>
            <person name="Inoue T."/>
            <person name="Honda A."/>
            <person name="Hattori M."/>
            <person name="Murai T."/>
            <person name="Xavier J.R."/>
            <person name="Hirose N."/>
            <person name="Honda K."/>
        </authorList>
    </citation>
    <scope>NUCLEOTIDE SEQUENCE</scope>
    <source>
        <strain evidence="4">CE91-St55</strain>
    </source>
</reference>
<dbReference type="Proteomes" id="UP001055091">
    <property type="component" value="Unassembled WGS sequence"/>
</dbReference>
<gene>
    <name evidence="4" type="ORF">CE91St55_09280</name>
</gene>
<dbReference type="RefSeq" id="WP_244052401.1">
    <property type="nucleotide sequence ID" value="NZ_BQNJ01000001.1"/>
</dbReference>
<accession>A0AA37JDN2</accession>
<dbReference type="EMBL" id="BQNJ01000001">
    <property type="protein sequence ID" value="GKG98946.1"/>
    <property type="molecule type" value="Genomic_DNA"/>
</dbReference>
<feature type="compositionally biased region" description="Gly residues" evidence="1">
    <location>
        <begin position="182"/>
        <end position="195"/>
    </location>
</feature>
<dbReference type="InterPro" id="IPR046240">
    <property type="entry name" value="DUF6273"/>
</dbReference>
<dbReference type="Gene3D" id="2.10.270.10">
    <property type="entry name" value="Cholin Binding"/>
    <property type="match status" value="1"/>
</dbReference>
<organism evidence="4 5">
    <name type="scientific">Hungatella hathewayi</name>
    <dbReference type="NCBI Taxonomy" id="154046"/>
    <lineage>
        <taxon>Bacteria</taxon>
        <taxon>Bacillati</taxon>
        <taxon>Bacillota</taxon>
        <taxon>Clostridia</taxon>
        <taxon>Lachnospirales</taxon>
        <taxon>Lachnospiraceae</taxon>
        <taxon>Hungatella</taxon>
    </lineage>
</organism>
<feature type="compositionally biased region" description="Basic and acidic residues" evidence="1">
    <location>
        <begin position="164"/>
        <end position="176"/>
    </location>
</feature>
<feature type="domain" description="DUF6273" evidence="3">
    <location>
        <begin position="545"/>
        <end position="715"/>
    </location>
</feature>
<keyword evidence="2" id="KW-0732">Signal</keyword>
<feature type="compositionally biased region" description="Low complexity" evidence="1">
    <location>
        <begin position="229"/>
        <end position="238"/>
    </location>
</feature>
<feature type="chain" id="PRO_5041412979" description="DUF6273 domain-containing protein" evidence="2">
    <location>
        <begin position="31"/>
        <end position="718"/>
    </location>
</feature>
<comment type="caution">
    <text evidence="4">The sequence shown here is derived from an EMBL/GenBank/DDBJ whole genome shotgun (WGS) entry which is preliminary data.</text>
</comment>
<protein>
    <recommendedName>
        <fullName evidence="3">DUF6273 domain-containing protein</fullName>
    </recommendedName>
</protein>
<evidence type="ECO:0000313" key="4">
    <source>
        <dbReference type="EMBL" id="GKG98946.1"/>
    </source>
</evidence>
<sequence>MMWTIRKKSRWFAFWLGLLLTAAFAVPSHAECAEKNRADTGRWVYRTDYGAAEENQNSMEQGGAWYRLNAADEVDTGWIFTDGFWYFLDPGDGMQKGRMMTGWQWIDGRCYYFAETSSDFYPQGAMYAACKTPDGYLVGTGGAWLDEHGDEWYIAGRGLSALKTDDGNHLPELDAGRKRKYGSGGGGGSTGGGGSRLPEGGNKESNTDKDQPEEKNDSERESFPEIDDSTTAPATPSDAALVSWEVRFVEEKDPNRKIIRTQSGKSEEGTEVTVDFPEIVPGSDGWQYQALEKSPKQIMVSGTGIQKYTVLFRKTDRISDESGQEEGERRLESWIRLAEHADLEITGGRTEGWSVITENQEESRERLRNLVSMVHDKKRHEIYLIARNHNPSTLVIGQEFPDISNISGLLMDEFVSSDNRYSVLRIGFQRIWRLESCVHKMEALEPVVPDCISGGHERRRCALCGYEETVQFPASGHCDEDSDGICDICCQEIDDAAVPQTGIYREGDIQIRNIGGRQYRFRCIDEDYSDDRENLGYGALFLCETVIRSDIVSDQQSVRKWKFGMDNNYKTSDIRTWLQKNTDASMREVSFVYTGVNTAYQGRTRAGEYEQFTFDDLEGYEKPFQMMEDQMFIFSLEEAVKYRDVLWKFDGSSQNNPQSQYSPYSKGYYLRTPQYEGEDNFQYGKGIYVVDLANGSLHPVEVSDTSIGIRPAYVIARR</sequence>
<feature type="region of interest" description="Disordered" evidence="1">
    <location>
        <begin position="164"/>
        <end position="238"/>
    </location>
</feature>
<dbReference type="AlphaFoldDB" id="A0AA37JDN2"/>
<name>A0AA37JDN2_9FIRM</name>
<feature type="signal peptide" evidence="2">
    <location>
        <begin position="1"/>
        <end position="30"/>
    </location>
</feature>
<evidence type="ECO:0000259" key="3">
    <source>
        <dbReference type="Pfam" id="PF19789"/>
    </source>
</evidence>
<proteinExistence type="predicted"/>
<evidence type="ECO:0000256" key="1">
    <source>
        <dbReference type="SAM" id="MobiDB-lite"/>
    </source>
</evidence>
<dbReference type="SUPFAM" id="SSF69360">
    <property type="entry name" value="Cell wall binding repeat"/>
    <property type="match status" value="1"/>
</dbReference>
<evidence type="ECO:0000256" key="2">
    <source>
        <dbReference type="SAM" id="SignalP"/>
    </source>
</evidence>
<feature type="compositionally biased region" description="Basic and acidic residues" evidence="1">
    <location>
        <begin position="201"/>
        <end position="223"/>
    </location>
</feature>
<dbReference type="Pfam" id="PF19789">
    <property type="entry name" value="DUF6273"/>
    <property type="match status" value="1"/>
</dbReference>
<evidence type="ECO:0000313" key="5">
    <source>
        <dbReference type="Proteomes" id="UP001055091"/>
    </source>
</evidence>